<dbReference type="Proteomes" id="UP000248044">
    <property type="component" value="Chromosome"/>
</dbReference>
<feature type="transmembrane region" description="Helical" evidence="1">
    <location>
        <begin position="6"/>
        <end position="26"/>
    </location>
</feature>
<evidence type="ECO:0000256" key="1">
    <source>
        <dbReference type="SAM" id="Phobius"/>
    </source>
</evidence>
<evidence type="ECO:0000259" key="2">
    <source>
        <dbReference type="Pfam" id="PF07760"/>
    </source>
</evidence>
<feature type="transmembrane region" description="Helical" evidence="1">
    <location>
        <begin position="46"/>
        <end position="68"/>
    </location>
</feature>
<protein>
    <recommendedName>
        <fullName evidence="2">DUF1616 domain-containing protein</fullName>
    </recommendedName>
</protein>
<reference evidence="3 4" key="1">
    <citation type="submission" date="2018-05" db="EMBL/GenBank/DDBJ databases">
        <title>Complete Genome Sequences of Extremely Thermoacidophilic, Metal-Mobilizing Type-Strain Members of the Archaeal Family Sulfolobaceae: Acidianus brierleyi DSM-1651T, Acidianus sulfidivorans DSM-18786T, Metallosphaera hakonensis DSM-7519T, and Metallosphaera prunae DSM-10039T.</title>
        <authorList>
            <person name="Counts J.A."/>
            <person name="Kelly R.M."/>
        </authorList>
    </citation>
    <scope>NUCLEOTIDE SEQUENCE [LARGE SCALE GENOMIC DNA]</scope>
    <source>
        <strain evidence="3 4">DSM 1651</strain>
    </source>
</reference>
<accession>A0A2U9IIP9</accession>
<dbReference type="KEGG" id="abri:DFR85_04325"/>
<gene>
    <name evidence="3" type="ORF">DFR85_04325</name>
</gene>
<keyword evidence="1" id="KW-1133">Transmembrane helix</keyword>
<keyword evidence="1" id="KW-0812">Transmembrane</keyword>
<dbReference type="AlphaFoldDB" id="A0A2U9IIP9"/>
<dbReference type="OrthoDB" id="44252at2157"/>
<feature type="domain" description="DUF1616" evidence="2">
    <location>
        <begin position="24"/>
        <end position="167"/>
    </location>
</feature>
<name>A0A2U9IIP9_9CREN</name>
<proteinExistence type="predicted"/>
<sequence>MLTIPIILFLIIYLNRGKLSTFYYRLWYRLNKNGFISSSKRNHDELFNGIVIGMILLVLIFSFGVYVLNTTAKEGFSEMLLLNVEGSIGNYPTHVLVGQNSSVYVLVENHEGKPELYEIKAILINNVTNSTVEENFAIIKNNGQWKVPVSFIVNNPGEYKLKIMLYYYSMGTNSFIYSNIFTQLLVNAT</sequence>
<evidence type="ECO:0000313" key="4">
    <source>
        <dbReference type="Proteomes" id="UP000248044"/>
    </source>
</evidence>
<dbReference type="InterPro" id="IPR011674">
    <property type="entry name" value="DUF1616"/>
</dbReference>
<keyword evidence="1" id="KW-0472">Membrane</keyword>
<organism evidence="3 4">
    <name type="scientific">Acidianus brierleyi</name>
    <dbReference type="NCBI Taxonomy" id="41673"/>
    <lineage>
        <taxon>Archaea</taxon>
        <taxon>Thermoproteota</taxon>
        <taxon>Thermoprotei</taxon>
        <taxon>Sulfolobales</taxon>
        <taxon>Sulfolobaceae</taxon>
        <taxon>Acidianus</taxon>
    </lineage>
</organism>
<evidence type="ECO:0000313" key="3">
    <source>
        <dbReference type="EMBL" id="AWR95903.1"/>
    </source>
</evidence>
<keyword evidence="4" id="KW-1185">Reference proteome</keyword>
<dbReference type="Pfam" id="PF07760">
    <property type="entry name" value="DUF1616"/>
    <property type="match status" value="1"/>
</dbReference>
<dbReference type="EMBL" id="CP029289">
    <property type="protein sequence ID" value="AWR95903.1"/>
    <property type="molecule type" value="Genomic_DNA"/>
</dbReference>